<dbReference type="EMBL" id="QJKJ01013304">
    <property type="protein sequence ID" value="RDX66723.1"/>
    <property type="molecule type" value="Genomic_DNA"/>
</dbReference>
<keyword evidence="2" id="KW-1185">Reference proteome</keyword>
<dbReference type="OrthoDB" id="1934635at2759"/>
<sequence length="75" mass="9082">MVTYEIIGYALVWWNQFCREIRGGRRRHVDTWADLKREMRTSVKEYHKDMKVALSRANLLESNKATMARFLYEQN</sequence>
<reference evidence="1" key="1">
    <citation type="submission" date="2018-05" db="EMBL/GenBank/DDBJ databases">
        <title>Draft genome of Mucuna pruriens seed.</title>
        <authorList>
            <person name="Nnadi N.E."/>
            <person name="Vos R."/>
            <person name="Hasami M.H."/>
            <person name="Devisetty U.K."/>
            <person name="Aguiy J.C."/>
        </authorList>
    </citation>
    <scope>NUCLEOTIDE SEQUENCE [LARGE SCALE GENOMIC DNA]</scope>
    <source>
        <strain evidence="1">JCA_2017</strain>
    </source>
</reference>
<name>A0A371EKZ7_MUCPR</name>
<proteinExistence type="predicted"/>
<comment type="caution">
    <text evidence="1">The sequence shown here is derived from an EMBL/GenBank/DDBJ whole genome shotgun (WGS) entry which is preliminary data.</text>
</comment>
<gene>
    <name evidence="1" type="ORF">CR513_54480</name>
</gene>
<evidence type="ECO:0000313" key="2">
    <source>
        <dbReference type="Proteomes" id="UP000257109"/>
    </source>
</evidence>
<evidence type="ECO:0000313" key="1">
    <source>
        <dbReference type="EMBL" id="RDX66723.1"/>
    </source>
</evidence>
<feature type="non-terminal residue" evidence="1">
    <location>
        <position position="1"/>
    </location>
</feature>
<dbReference type="Proteomes" id="UP000257109">
    <property type="component" value="Unassembled WGS sequence"/>
</dbReference>
<evidence type="ECO:0008006" key="3">
    <source>
        <dbReference type="Google" id="ProtNLM"/>
    </source>
</evidence>
<protein>
    <recommendedName>
        <fullName evidence="3">Retrotransposon gag domain-containing protein</fullName>
    </recommendedName>
</protein>
<accession>A0A371EKZ7</accession>
<dbReference type="AlphaFoldDB" id="A0A371EKZ7"/>
<organism evidence="1 2">
    <name type="scientific">Mucuna pruriens</name>
    <name type="common">Velvet bean</name>
    <name type="synonym">Dolichos pruriens</name>
    <dbReference type="NCBI Taxonomy" id="157652"/>
    <lineage>
        <taxon>Eukaryota</taxon>
        <taxon>Viridiplantae</taxon>
        <taxon>Streptophyta</taxon>
        <taxon>Embryophyta</taxon>
        <taxon>Tracheophyta</taxon>
        <taxon>Spermatophyta</taxon>
        <taxon>Magnoliopsida</taxon>
        <taxon>eudicotyledons</taxon>
        <taxon>Gunneridae</taxon>
        <taxon>Pentapetalae</taxon>
        <taxon>rosids</taxon>
        <taxon>fabids</taxon>
        <taxon>Fabales</taxon>
        <taxon>Fabaceae</taxon>
        <taxon>Papilionoideae</taxon>
        <taxon>50 kb inversion clade</taxon>
        <taxon>NPAAA clade</taxon>
        <taxon>indigoferoid/millettioid clade</taxon>
        <taxon>Phaseoleae</taxon>
        <taxon>Mucuna</taxon>
    </lineage>
</organism>